<organism evidence="2 3">
    <name type="scientific">Prorocentrum cordatum</name>
    <dbReference type="NCBI Taxonomy" id="2364126"/>
    <lineage>
        <taxon>Eukaryota</taxon>
        <taxon>Sar</taxon>
        <taxon>Alveolata</taxon>
        <taxon>Dinophyceae</taxon>
        <taxon>Prorocentrales</taxon>
        <taxon>Prorocentraceae</taxon>
        <taxon>Prorocentrum</taxon>
    </lineage>
</organism>
<evidence type="ECO:0000313" key="3">
    <source>
        <dbReference type="Proteomes" id="UP001189429"/>
    </source>
</evidence>
<accession>A0ABN9XPS9</accession>
<comment type="caution">
    <text evidence="2">The sequence shown here is derived from an EMBL/GenBank/DDBJ whole genome shotgun (WGS) entry which is preliminary data.</text>
</comment>
<evidence type="ECO:0000313" key="2">
    <source>
        <dbReference type="EMBL" id="CAK0901927.1"/>
    </source>
</evidence>
<feature type="region of interest" description="Disordered" evidence="1">
    <location>
        <begin position="209"/>
        <end position="241"/>
    </location>
</feature>
<sequence length="241" mass="24994">MVANQDRRLEVVVLAVRGLGDGRAAPVDGRRKVHLTLVHASDPEGGAFGAKVSPWTAAVGGAVRFGTAGLRCTFPMGAGAPALASDVRFLEGAQLRVRLLASKVPTGSALMGTAAKWMPSLTQEVTAELDEATSHPEAEAFIPLANILSGRGFAADRALGGWVPLERARRHAAAAADATGLEEPLSVWMQMYALPDHEAWLPDLQAQLQAQASGPSAAAEPRPHRPGAPCAPPEASAAPPC</sequence>
<protein>
    <recommendedName>
        <fullName evidence="4">C2 NT-type domain-containing protein</fullName>
    </recommendedName>
</protein>
<feature type="non-terminal residue" evidence="2">
    <location>
        <position position="241"/>
    </location>
</feature>
<proteinExistence type="predicted"/>
<reference evidence="2" key="1">
    <citation type="submission" date="2023-10" db="EMBL/GenBank/DDBJ databases">
        <authorList>
            <person name="Chen Y."/>
            <person name="Shah S."/>
            <person name="Dougan E. K."/>
            <person name="Thang M."/>
            <person name="Chan C."/>
        </authorList>
    </citation>
    <scope>NUCLEOTIDE SEQUENCE [LARGE SCALE GENOMIC DNA]</scope>
</reference>
<dbReference type="Proteomes" id="UP001189429">
    <property type="component" value="Unassembled WGS sequence"/>
</dbReference>
<evidence type="ECO:0008006" key="4">
    <source>
        <dbReference type="Google" id="ProtNLM"/>
    </source>
</evidence>
<name>A0ABN9XPS9_9DINO</name>
<feature type="compositionally biased region" description="Low complexity" evidence="1">
    <location>
        <begin position="209"/>
        <end position="219"/>
    </location>
</feature>
<gene>
    <name evidence="2" type="ORF">PCOR1329_LOCUS78716</name>
</gene>
<keyword evidence="3" id="KW-1185">Reference proteome</keyword>
<dbReference type="EMBL" id="CAUYUJ010021001">
    <property type="protein sequence ID" value="CAK0901927.1"/>
    <property type="molecule type" value="Genomic_DNA"/>
</dbReference>
<evidence type="ECO:0000256" key="1">
    <source>
        <dbReference type="SAM" id="MobiDB-lite"/>
    </source>
</evidence>